<name>S8A6K5_DACHA</name>
<gene>
    <name evidence="2" type="ORF">H072_7640</name>
</gene>
<dbReference type="EMBL" id="AQGS01000538">
    <property type="protein sequence ID" value="EPS38645.1"/>
    <property type="molecule type" value="Genomic_DNA"/>
</dbReference>
<comment type="caution">
    <text evidence="2">The sequence shown here is derived from an EMBL/GenBank/DDBJ whole genome shotgun (WGS) entry which is preliminary data.</text>
</comment>
<dbReference type="Proteomes" id="UP000015100">
    <property type="component" value="Unassembled WGS sequence"/>
</dbReference>
<dbReference type="PANTHER" id="PTHR34618">
    <property type="entry name" value="SURFACE PROTEIN MAS1, PUTATIVE-RELATED"/>
    <property type="match status" value="1"/>
</dbReference>
<reference evidence="3" key="2">
    <citation type="submission" date="2013-04" db="EMBL/GenBank/DDBJ databases">
        <title>Genomic mechanisms accounting for the adaptation to parasitism in nematode-trapping fungi.</title>
        <authorList>
            <person name="Ahren D.G."/>
        </authorList>
    </citation>
    <scope>NUCLEOTIDE SEQUENCE [LARGE SCALE GENOMIC DNA]</scope>
    <source>
        <strain evidence="3">CBS 200.50</strain>
    </source>
</reference>
<organism evidence="2 3">
    <name type="scientific">Dactylellina haptotyla (strain CBS 200.50)</name>
    <name type="common">Nematode-trapping fungus</name>
    <name type="synonym">Monacrosporium haptotylum</name>
    <dbReference type="NCBI Taxonomy" id="1284197"/>
    <lineage>
        <taxon>Eukaryota</taxon>
        <taxon>Fungi</taxon>
        <taxon>Dikarya</taxon>
        <taxon>Ascomycota</taxon>
        <taxon>Pezizomycotina</taxon>
        <taxon>Orbiliomycetes</taxon>
        <taxon>Orbiliales</taxon>
        <taxon>Orbiliaceae</taxon>
        <taxon>Dactylellina</taxon>
    </lineage>
</organism>
<dbReference type="HOGENOM" id="CLU_729623_0_0_1"/>
<evidence type="ECO:0000313" key="3">
    <source>
        <dbReference type="Proteomes" id="UP000015100"/>
    </source>
</evidence>
<feature type="compositionally biased region" description="Acidic residues" evidence="1">
    <location>
        <begin position="323"/>
        <end position="369"/>
    </location>
</feature>
<dbReference type="AlphaFoldDB" id="S8A6K5"/>
<keyword evidence="3" id="KW-1185">Reference proteome</keyword>
<dbReference type="Pfam" id="PF11327">
    <property type="entry name" value="Egh16-like"/>
    <property type="match status" value="1"/>
</dbReference>
<dbReference type="InterPro" id="IPR021476">
    <property type="entry name" value="Egh16-like"/>
</dbReference>
<dbReference type="PANTHER" id="PTHR34618:SF4">
    <property type="entry name" value="CAS1"/>
    <property type="match status" value="1"/>
</dbReference>
<accession>S8A6K5</accession>
<reference evidence="2 3" key="1">
    <citation type="journal article" date="2013" name="PLoS Genet.">
        <title>Genomic mechanisms accounting for the adaptation to parasitism in nematode-trapping fungi.</title>
        <authorList>
            <person name="Meerupati T."/>
            <person name="Andersson K.M."/>
            <person name="Friman E."/>
            <person name="Kumar D."/>
            <person name="Tunlid A."/>
            <person name="Ahren D."/>
        </authorList>
    </citation>
    <scope>NUCLEOTIDE SEQUENCE [LARGE SCALE GENOMIC DNA]</scope>
    <source>
        <strain evidence="2 3">CBS 200.50</strain>
    </source>
</reference>
<evidence type="ECO:0000313" key="2">
    <source>
        <dbReference type="EMBL" id="EPS38645.1"/>
    </source>
</evidence>
<sequence>MASHISGHACFIGAKGNAPGSRNGKGLGVIDTTPRTGTTQLPFQRDVSVFSNPIVPWSKPKCWSNKCCKKGKYACYANKYYKAVPRKKWNNGCGATLFNMNIWARDKKPKSWAKAKYSNARKNVWWYQQRAPKAAMVDIPKEIGQLIRSNRLPTATAGGHLKLTLFQVNADGGGPYKCKLDMGGNAQGWDGWLPVKGQIPGNKSGYKPSFNKYSKKRWNMVVKLPKNLNCKGTYSGVSNVCIVRCENKAKNGPFGGCIAFQQWKPQKPTPIPEPPIIDNGYETEPSVPDNQNDYTEYNDDPQTVDTSKNGEADLYKRALNGTMEDDSDDSLDIDGDDQDDNGESEDPDSEDAGDPESEEEPDDSSDGDDGVPVGKLQFN</sequence>
<dbReference type="OrthoDB" id="3241054at2759"/>
<evidence type="ECO:0000256" key="1">
    <source>
        <dbReference type="SAM" id="MobiDB-lite"/>
    </source>
</evidence>
<protein>
    <submittedName>
        <fullName evidence="2">Uncharacterized protein</fullName>
    </submittedName>
</protein>
<dbReference type="OMA" id="KSICIIR"/>
<proteinExistence type="predicted"/>
<feature type="region of interest" description="Disordered" evidence="1">
    <location>
        <begin position="264"/>
        <end position="379"/>
    </location>
</feature>
<feature type="compositionally biased region" description="Polar residues" evidence="1">
    <location>
        <begin position="288"/>
        <end position="307"/>
    </location>
</feature>